<dbReference type="AlphaFoldDB" id="A0A6G1EA29"/>
<sequence length="123" mass="13774">LPVEAAVLRFQLCSAAAGIISPFRPPWSESDRALAPLSSPRPPLLNPSRTPIDGAQSSEIGSPLPRLRFGTILSRRREIRRLQFRCFPLQIEMTPLTRSFLHRRRAVSHRHHPTGAPRLGVSL</sequence>
<evidence type="ECO:0000256" key="1">
    <source>
        <dbReference type="SAM" id="MobiDB-lite"/>
    </source>
</evidence>
<name>A0A6G1EA29_9ORYZ</name>
<evidence type="ECO:0000313" key="3">
    <source>
        <dbReference type="Proteomes" id="UP000479710"/>
    </source>
</evidence>
<protein>
    <submittedName>
        <fullName evidence="2">Uncharacterized protein</fullName>
    </submittedName>
</protein>
<evidence type="ECO:0000313" key="2">
    <source>
        <dbReference type="EMBL" id="KAF0921630.1"/>
    </source>
</evidence>
<keyword evidence="3" id="KW-1185">Reference proteome</keyword>
<feature type="non-terminal residue" evidence="2">
    <location>
        <position position="1"/>
    </location>
</feature>
<comment type="caution">
    <text evidence="2">The sequence shown here is derived from an EMBL/GenBank/DDBJ whole genome shotgun (WGS) entry which is preliminary data.</text>
</comment>
<accession>A0A6G1EA29</accession>
<feature type="region of interest" description="Disordered" evidence="1">
    <location>
        <begin position="31"/>
        <end position="61"/>
    </location>
</feature>
<gene>
    <name evidence="2" type="ORF">E2562_011380</name>
</gene>
<dbReference type="Proteomes" id="UP000479710">
    <property type="component" value="Unassembled WGS sequence"/>
</dbReference>
<organism evidence="2 3">
    <name type="scientific">Oryza meyeriana var. granulata</name>
    <dbReference type="NCBI Taxonomy" id="110450"/>
    <lineage>
        <taxon>Eukaryota</taxon>
        <taxon>Viridiplantae</taxon>
        <taxon>Streptophyta</taxon>
        <taxon>Embryophyta</taxon>
        <taxon>Tracheophyta</taxon>
        <taxon>Spermatophyta</taxon>
        <taxon>Magnoliopsida</taxon>
        <taxon>Liliopsida</taxon>
        <taxon>Poales</taxon>
        <taxon>Poaceae</taxon>
        <taxon>BOP clade</taxon>
        <taxon>Oryzoideae</taxon>
        <taxon>Oryzeae</taxon>
        <taxon>Oryzinae</taxon>
        <taxon>Oryza</taxon>
        <taxon>Oryza meyeriana</taxon>
    </lineage>
</organism>
<reference evidence="2 3" key="1">
    <citation type="submission" date="2019-11" db="EMBL/GenBank/DDBJ databases">
        <title>Whole genome sequence of Oryza granulata.</title>
        <authorList>
            <person name="Li W."/>
        </authorList>
    </citation>
    <scope>NUCLEOTIDE SEQUENCE [LARGE SCALE GENOMIC DNA]</scope>
    <source>
        <strain evidence="3">cv. Menghai</strain>
        <tissue evidence="2">Leaf</tissue>
    </source>
</reference>
<dbReference type="EMBL" id="SPHZ02000004">
    <property type="protein sequence ID" value="KAF0921630.1"/>
    <property type="molecule type" value="Genomic_DNA"/>
</dbReference>
<proteinExistence type="predicted"/>
<feature type="non-terminal residue" evidence="2">
    <location>
        <position position="123"/>
    </location>
</feature>